<dbReference type="Proteomes" id="UP001596310">
    <property type="component" value="Unassembled WGS sequence"/>
</dbReference>
<comment type="caution">
    <text evidence="1">The sequence shown here is derived from an EMBL/GenBank/DDBJ whole genome shotgun (WGS) entry which is preliminary data.</text>
</comment>
<evidence type="ECO:0000313" key="1">
    <source>
        <dbReference type="EMBL" id="MFC6315029.1"/>
    </source>
</evidence>
<evidence type="ECO:0000313" key="2">
    <source>
        <dbReference type="Proteomes" id="UP001596310"/>
    </source>
</evidence>
<keyword evidence="2" id="KW-1185">Reference proteome</keyword>
<reference evidence="2" key="1">
    <citation type="journal article" date="2019" name="Int. J. Syst. Evol. Microbiol.">
        <title>The Global Catalogue of Microorganisms (GCM) 10K type strain sequencing project: providing services to taxonomists for standard genome sequencing and annotation.</title>
        <authorList>
            <consortium name="The Broad Institute Genomics Platform"/>
            <consortium name="The Broad Institute Genome Sequencing Center for Infectious Disease"/>
            <person name="Wu L."/>
            <person name="Ma J."/>
        </authorList>
    </citation>
    <scope>NUCLEOTIDE SEQUENCE [LARGE SCALE GENOMIC DNA]</scope>
    <source>
        <strain evidence="2">CCM 8897</strain>
    </source>
</reference>
<sequence length="60" mass="6521">MRGFSSIDHSLPSGVSAQTSVITLSGWSEAWRWWSVCLLAEGRVGGESAAILLLAIYRLQ</sequence>
<proteinExistence type="predicted"/>
<protein>
    <submittedName>
        <fullName evidence="1">Uncharacterized protein</fullName>
    </submittedName>
</protein>
<gene>
    <name evidence="1" type="ORF">ACFQHW_05520</name>
</gene>
<organism evidence="1 2">
    <name type="scientific">Lapidilactobacillus achengensis</name>
    <dbReference type="NCBI Taxonomy" id="2486000"/>
    <lineage>
        <taxon>Bacteria</taxon>
        <taxon>Bacillati</taxon>
        <taxon>Bacillota</taxon>
        <taxon>Bacilli</taxon>
        <taxon>Lactobacillales</taxon>
        <taxon>Lactobacillaceae</taxon>
        <taxon>Lapidilactobacillus</taxon>
    </lineage>
</organism>
<name>A0ABW1UQI2_9LACO</name>
<dbReference type="EMBL" id="JBHSSM010000015">
    <property type="protein sequence ID" value="MFC6315029.1"/>
    <property type="molecule type" value="Genomic_DNA"/>
</dbReference>
<dbReference type="RefSeq" id="WP_125595976.1">
    <property type="nucleotide sequence ID" value="NZ_JBHSSM010000015.1"/>
</dbReference>
<accession>A0ABW1UQI2</accession>